<evidence type="ECO:0000313" key="6">
    <source>
        <dbReference type="Proteomes" id="UP001590951"/>
    </source>
</evidence>
<feature type="non-terminal residue" evidence="5">
    <location>
        <position position="1"/>
    </location>
</feature>
<evidence type="ECO:0000256" key="3">
    <source>
        <dbReference type="ARBA" id="ARBA00022723"/>
    </source>
</evidence>
<dbReference type="SUPFAM" id="SSF48264">
    <property type="entry name" value="Cytochrome P450"/>
    <property type="match status" value="1"/>
</dbReference>
<dbReference type="InterPro" id="IPR036396">
    <property type="entry name" value="Cyt_P450_sf"/>
</dbReference>
<evidence type="ECO:0000256" key="2">
    <source>
        <dbReference type="ARBA" id="ARBA00010617"/>
    </source>
</evidence>
<sequence>ALIARPTSNVLAGSNTTATLLRSILHFLLKHPKSLQRLVTELQAAANEGRLSDPVTWNEARELPFLDARIKEVLERIAPLEGVKVCGQRIKGVPL</sequence>
<gene>
    <name evidence="5" type="ORF">ABVK25_004961</name>
</gene>
<evidence type="ECO:0000256" key="1">
    <source>
        <dbReference type="ARBA" id="ARBA00001971"/>
    </source>
</evidence>
<reference evidence="5 6" key="1">
    <citation type="submission" date="2024-09" db="EMBL/GenBank/DDBJ databases">
        <title>Rethinking Asexuality: The Enigmatic Case of Functional Sexual Genes in Lepraria (Stereocaulaceae).</title>
        <authorList>
            <person name="Doellman M."/>
            <person name="Sun Y."/>
            <person name="Barcenas-Pena A."/>
            <person name="Lumbsch H.T."/>
            <person name="Grewe F."/>
        </authorList>
    </citation>
    <scope>NUCLEOTIDE SEQUENCE [LARGE SCALE GENOMIC DNA]</scope>
    <source>
        <strain evidence="5 6">Grewe 0041</strain>
    </source>
</reference>
<accession>A0ABR4B9X4</accession>
<dbReference type="Pfam" id="PF00067">
    <property type="entry name" value="p450"/>
    <property type="match status" value="1"/>
</dbReference>
<organism evidence="5 6">
    <name type="scientific">Lepraria finkii</name>
    <dbReference type="NCBI Taxonomy" id="1340010"/>
    <lineage>
        <taxon>Eukaryota</taxon>
        <taxon>Fungi</taxon>
        <taxon>Dikarya</taxon>
        <taxon>Ascomycota</taxon>
        <taxon>Pezizomycotina</taxon>
        <taxon>Lecanoromycetes</taxon>
        <taxon>OSLEUM clade</taxon>
        <taxon>Lecanoromycetidae</taxon>
        <taxon>Lecanorales</taxon>
        <taxon>Lecanorineae</taxon>
        <taxon>Stereocaulaceae</taxon>
        <taxon>Lepraria</taxon>
    </lineage>
</organism>
<dbReference type="PANTHER" id="PTHR24305">
    <property type="entry name" value="CYTOCHROME P450"/>
    <property type="match status" value="1"/>
</dbReference>
<dbReference type="InterPro" id="IPR050121">
    <property type="entry name" value="Cytochrome_P450_monoxygenase"/>
</dbReference>
<comment type="caution">
    <text evidence="5">The sequence shown here is derived from an EMBL/GenBank/DDBJ whole genome shotgun (WGS) entry which is preliminary data.</text>
</comment>
<keyword evidence="3" id="KW-0479">Metal-binding</keyword>
<keyword evidence="6" id="KW-1185">Reference proteome</keyword>
<dbReference type="InterPro" id="IPR001128">
    <property type="entry name" value="Cyt_P450"/>
</dbReference>
<keyword evidence="4" id="KW-0408">Iron</keyword>
<dbReference type="EMBL" id="JBHFEH010000014">
    <property type="protein sequence ID" value="KAL2054658.1"/>
    <property type="molecule type" value="Genomic_DNA"/>
</dbReference>
<proteinExistence type="inferred from homology"/>
<dbReference type="PANTHER" id="PTHR24305:SF232">
    <property type="entry name" value="P450, PUTATIVE (EUROFUNG)-RELATED"/>
    <property type="match status" value="1"/>
</dbReference>
<evidence type="ECO:0000256" key="4">
    <source>
        <dbReference type="ARBA" id="ARBA00023004"/>
    </source>
</evidence>
<evidence type="ECO:0000313" key="5">
    <source>
        <dbReference type="EMBL" id="KAL2054658.1"/>
    </source>
</evidence>
<dbReference type="Gene3D" id="1.10.630.10">
    <property type="entry name" value="Cytochrome P450"/>
    <property type="match status" value="1"/>
</dbReference>
<name>A0ABR4B9X4_9LECA</name>
<comment type="similarity">
    <text evidence="2">Belongs to the cytochrome P450 family.</text>
</comment>
<comment type="cofactor">
    <cofactor evidence="1">
        <name>heme</name>
        <dbReference type="ChEBI" id="CHEBI:30413"/>
    </cofactor>
</comment>
<evidence type="ECO:0008006" key="7">
    <source>
        <dbReference type="Google" id="ProtNLM"/>
    </source>
</evidence>
<dbReference type="Proteomes" id="UP001590951">
    <property type="component" value="Unassembled WGS sequence"/>
</dbReference>
<protein>
    <recommendedName>
        <fullName evidence="7">Cytochrome P450</fullName>
    </recommendedName>
</protein>